<dbReference type="InterPro" id="IPR000914">
    <property type="entry name" value="SBP_5_dom"/>
</dbReference>
<feature type="chain" id="PRO_5047053763" evidence="4">
    <location>
        <begin position="23"/>
        <end position="524"/>
    </location>
</feature>
<dbReference type="Pfam" id="PF00496">
    <property type="entry name" value="SBP_bac_5"/>
    <property type="match status" value="1"/>
</dbReference>
<dbReference type="PANTHER" id="PTHR30290:SF38">
    <property type="entry name" value="D,D-DIPEPTIDE-BINDING PERIPLASMIC PROTEIN DDPA-RELATED"/>
    <property type="match status" value="1"/>
</dbReference>
<evidence type="ECO:0000256" key="3">
    <source>
        <dbReference type="ARBA" id="ARBA00022729"/>
    </source>
</evidence>
<reference evidence="7" key="1">
    <citation type="journal article" date="2021" name="Syst. Appl. Microbiol.">
        <title>Roseomonas hellenica sp. nov., isolated from roots of wild-growing Alkanna tinctoria.</title>
        <authorList>
            <person name="Rat A."/>
            <person name="Naranjo H.D."/>
            <person name="Lebbe L."/>
            <person name="Cnockaert M."/>
            <person name="Krigas N."/>
            <person name="Grigoriadou K."/>
            <person name="Maloupa E."/>
            <person name="Willems A."/>
        </authorList>
    </citation>
    <scope>NUCLEOTIDE SEQUENCE [LARGE SCALE GENOMIC DNA]</scope>
    <source>
        <strain evidence="7">LMG 31523</strain>
    </source>
</reference>
<dbReference type="Proteomes" id="UP001196870">
    <property type="component" value="Unassembled WGS sequence"/>
</dbReference>
<dbReference type="RefSeq" id="WP_211853727.1">
    <property type="nucleotide sequence ID" value="NZ_JAAGBB010000020.1"/>
</dbReference>
<evidence type="ECO:0000256" key="2">
    <source>
        <dbReference type="ARBA" id="ARBA00005695"/>
    </source>
</evidence>
<comment type="caution">
    <text evidence="6">The sequence shown here is derived from an EMBL/GenBank/DDBJ whole genome shotgun (WGS) entry which is preliminary data.</text>
</comment>
<name>A0ABS5F0G8_9PROT</name>
<dbReference type="Gene3D" id="3.40.190.10">
    <property type="entry name" value="Periplasmic binding protein-like II"/>
    <property type="match status" value="1"/>
</dbReference>
<dbReference type="CDD" id="cd08502">
    <property type="entry name" value="PBP2_NikA_DppA_OppA_like_16"/>
    <property type="match status" value="1"/>
</dbReference>
<sequence length="524" mass="57573">MRFAAAFLVASLALAPAARAQASEQTLRVVLINELTSIDPVQSTAAFVRNHGFLIYDQLFALDGQSVARPQMVETHTVSADGLTHSFTLREGLAFHDGAPVRAADAVQSIRRWAERDTVGRTLAAATAALEVVDERRFTLRLARPFGLVAEALARPTASALFVMPERVARTPAAEQITDPTGSGPFLFRRAEWRIGDRATYHRNPQYRPRDEAPDGLAGGKRALVERIEWLAMPDAATAAAALQRGEIDFWEQVSADLVPVLERNRSLTVAPINEVGFMVWLRLNHQQPPFNDPRARRALLHLVNQQDVLNGIGIRPADQRPYCPAYFMCGTPLESDAGAEGLRTIDIPRAQALLREAGYANQRVVFLNATDTPINNAATLVMADAFARGGLAMDVPAMDWGTVTQRRNRREPVEQGGWSLFVTVANALDAGNPLSNLYLAAPGAAGLTGWPEDAELESLRRAWWEESDPAKRAEILTRVHARAYQVLPYINAGQFRTMAAWRSTVQGVRPTAVPVFWGVSKRP</sequence>
<evidence type="ECO:0000259" key="5">
    <source>
        <dbReference type="Pfam" id="PF00496"/>
    </source>
</evidence>
<evidence type="ECO:0000313" key="7">
    <source>
        <dbReference type="Proteomes" id="UP001196870"/>
    </source>
</evidence>
<evidence type="ECO:0000313" key="6">
    <source>
        <dbReference type="EMBL" id="MBR0666051.1"/>
    </source>
</evidence>
<dbReference type="InterPro" id="IPR030678">
    <property type="entry name" value="Peptide/Ni-bd"/>
</dbReference>
<organism evidence="6 7">
    <name type="scientific">Plastoroseomonas hellenica</name>
    <dbReference type="NCBI Taxonomy" id="2687306"/>
    <lineage>
        <taxon>Bacteria</taxon>
        <taxon>Pseudomonadati</taxon>
        <taxon>Pseudomonadota</taxon>
        <taxon>Alphaproteobacteria</taxon>
        <taxon>Acetobacterales</taxon>
        <taxon>Acetobacteraceae</taxon>
        <taxon>Plastoroseomonas</taxon>
    </lineage>
</organism>
<comment type="subcellular location">
    <subcellularLocation>
        <location evidence="1">Periplasm</location>
    </subcellularLocation>
</comment>
<proteinExistence type="inferred from homology"/>
<dbReference type="Gene3D" id="3.90.76.10">
    <property type="entry name" value="Dipeptide-binding Protein, Domain 1"/>
    <property type="match status" value="1"/>
</dbReference>
<dbReference type="Gene3D" id="3.10.105.10">
    <property type="entry name" value="Dipeptide-binding Protein, Domain 3"/>
    <property type="match status" value="1"/>
</dbReference>
<gene>
    <name evidence="6" type="ORF">GXW71_16950</name>
</gene>
<evidence type="ECO:0000256" key="4">
    <source>
        <dbReference type="SAM" id="SignalP"/>
    </source>
</evidence>
<comment type="similarity">
    <text evidence="2">Belongs to the bacterial solute-binding protein 5 family.</text>
</comment>
<dbReference type="PANTHER" id="PTHR30290">
    <property type="entry name" value="PERIPLASMIC BINDING COMPONENT OF ABC TRANSPORTER"/>
    <property type="match status" value="1"/>
</dbReference>
<protein>
    <submittedName>
        <fullName evidence="6">ABC transporter substrate-binding protein</fullName>
    </submittedName>
</protein>
<feature type="signal peptide" evidence="4">
    <location>
        <begin position="1"/>
        <end position="22"/>
    </location>
</feature>
<dbReference type="PIRSF" id="PIRSF002741">
    <property type="entry name" value="MppA"/>
    <property type="match status" value="1"/>
</dbReference>
<evidence type="ECO:0000256" key="1">
    <source>
        <dbReference type="ARBA" id="ARBA00004418"/>
    </source>
</evidence>
<accession>A0ABS5F0G8</accession>
<keyword evidence="3 4" id="KW-0732">Signal</keyword>
<dbReference type="EMBL" id="JAAGBB010000020">
    <property type="protein sequence ID" value="MBR0666051.1"/>
    <property type="molecule type" value="Genomic_DNA"/>
</dbReference>
<dbReference type="InterPro" id="IPR039424">
    <property type="entry name" value="SBP_5"/>
</dbReference>
<dbReference type="SUPFAM" id="SSF53850">
    <property type="entry name" value="Periplasmic binding protein-like II"/>
    <property type="match status" value="1"/>
</dbReference>
<keyword evidence="7" id="KW-1185">Reference proteome</keyword>
<feature type="domain" description="Solute-binding protein family 5" evidence="5">
    <location>
        <begin position="69"/>
        <end position="424"/>
    </location>
</feature>